<reference evidence="7 8" key="1">
    <citation type="submission" date="2020-08" db="EMBL/GenBank/DDBJ databases">
        <title>Sequencing the genomes of 1000 actinobacteria strains.</title>
        <authorList>
            <person name="Klenk H.-P."/>
        </authorList>
    </citation>
    <scope>NUCLEOTIDE SEQUENCE [LARGE SCALE GENOMIC DNA]</scope>
    <source>
        <strain evidence="7 8">DSM 43768</strain>
    </source>
</reference>
<evidence type="ECO:0000256" key="2">
    <source>
        <dbReference type="ARBA" id="ARBA00022723"/>
    </source>
</evidence>
<dbReference type="Pfam" id="PF02633">
    <property type="entry name" value="Creatininase"/>
    <property type="match status" value="1"/>
</dbReference>
<keyword evidence="4" id="KW-0862">Zinc</keyword>
<evidence type="ECO:0000256" key="3">
    <source>
        <dbReference type="ARBA" id="ARBA00022801"/>
    </source>
</evidence>
<dbReference type="EMBL" id="JACHMI010000001">
    <property type="protein sequence ID" value="MBB6553405.1"/>
    <property type="molecule type" value="Genomic_DNA"/>
</dbReference>
<name>A0A7X0P195_9ACTN</name>
<keyword evidence="8" id="KW-1185">Reference proteome</keyword>
<organism evidence="7 8">
    <name type="scientific">Nonomuraea rubra</name>
    <dbReference type="NCBI Taxonomy" id="46180"/>
    <lineage>
        <taxon>Bacteria</taxon>
        <taxon>Bacillati</taxon>
        <taxon>Actinomycetota</taxon>
        <taxon>Actinomycetes</taxon>
        <taxon>Streptosporangiales</taxon>
        <taxon>Streptosporangiaceae</taxon>
        <taxon>Nonomuraea</taxon>
    </lineage>
</organism>
<dbReference type="PANTHER" id="PTHR35005">
    <property type="entry name" value="3-DEHYDRO-SCYLLO-INOSOSE HYDROLASE"/>
    <property type="match status" value="1"/>
</dbReference>
<evidence type="ECO:0000313" key="7">
    <source>
        <dbReference type="EMBL" id="MBB6553405.1"/>
    </source>
</evidence>
<dbReference type="InterPro" id="IPR003785">
    <property type="entry name" value="Creatininase/forma_Hydrolase"/>
</dbReference>
<dbReference type="Gene3D" id="3.40.50.10310">
    <property type="entry name" value="Creatininase"/>
    <property type="match status" value="1"/>
</dbReference>
<gene>
    <name evidence="7" type="ORF">HD593_008200</name>
</gene>
<evidence type="ECO:0000256" key="5">
    <source>
        <dbReference type="ARBA" id="ARBA00024029"/>
    </source>
</evidence>
<dbReference type="AlphaFoldDB" id="A0A7X0P195"/>
<accession>A0A7X0P195</accession>
<protein>
    <submittedName>
        <fullName evidence="7">Creatinine amidohydrolase</fullName>
        <ecNumber evidence="7">3.5.2.10</ecNumber>
    </submittedName>
</protein>
<dbReference type="InterPro" id="IPR023871">
    <property type="entry name" value="MftE"/>
</dbReference>
<dbReference type="Proteomes" id="UP000565579">
    <property type="component" value="Unassembled WGS sequence"/>
</dbReference>
<dbReference type="SUPFAM" id="SSF102215">
    <property type="entry name" value="Creatininase"/>
    <property type="match status" value="1"/>
</dbReference>
<dbReference type="GO" id="GO:0016811">
    <property type="term" value="F:hydrolase activity, acting on carbon-nitrogen (but not peptide) bonds, in linear amides"/>
    <property type="evidence" value="ECO:0007669"/>
    <property type="project" value="TreeGrafter"/>
</dbReference>
<evidence type="ECO:0000256" key="6">
    <source>
        <dbReference type="SAM" id="MobiDB-lite"/>
    </source>
</evidence>
<proteinExistence type="inferred from homology"/>
<dbReference type="GO" id="GO:0046872">
    <property type="term" value="F:metal ion binding"/>
    <property type="evidence" value="ECO:0007669"/>
    <property type="project" value="UniProtKB-KW"/>
</dbReference>
<dbReference type="GO" id="GO:0047789">
    <property type="term" value="F:creatininase activity"/>
    <property type="evidence" value="ECO:0007669"/>
    <property type="project" value="UniProtKB-EC"/>
</dbReference>
<sequence>MSADLPWPALPSSPTVLIPLGSTEQHGPHLPLHTDTTIAVAVTRAASARLAAPVVVAPALVYGASGEHQGFPGTMSLGTEALRFLLVELVRSLSLWAGRTVIVNGHGGNVRGLAEAVTQLRAEGHHVAWAPCAADGADAHAGRSETSLMLHLAPHLVDLARAKPGNLTPLPQLMPDILARGIAGVSPSGVLGDPTAASAQEGQRLFDRMAEDVAARVSEGHVGPDGCLMHPRAPGAARGRGITP</sequence>
<comment type="cofactor">
    <cofactor evidence="1">
        <name>Zn(2+)</name>
        <dbReference type="ChEBI" id="CHEBI:29105"/>
    </cofactor>
</comment>
<dbReference type="PANTHER" id="PTHR35005:SF1">
    <property type="entry name" value="2-AMINO-5-FORMYLAMINO-6-RIBOSYLAMINOPYRIMIDIN-4(3H)-ONE 5'-MONOPHOSPHATE DEFORMYLASE"/>
    <property type="match status" value="1"/>
</dbReference>
<dbReference type="RefSeq" id="WP_185107589.1">
    <property type="nucleotide sequence ID" value="NZ_JACHMI010000001.1"/>
</dbReference>
<comment type="similarity">
    <text evidence="5">Belongs to the creatininase superfamily.</text>
</comment>
<dbReference type="InterPro" id="IPR024087">
    <property type="entry name" value="Creatininase-like_sf"/>
</dbReference>
<keyword evidence="2" id="KW-0479">Metal-binding</keyword>
<feature type="region of interest" description="Disordered" evidence="6">
    <location>
        <begin position="225"/>
        <end position="244"/>
    </location>
</feature>
<evidence type="ECO:0000313" key="8">
    <source>
        <dbReference type="Proteomes" id="UP000565579"/>
    </source>
</evidence>
<dbReference type="EC" id="3.5.2.10" evidence="7"/>
<comment type="caution">
    <text evidence="7">The sequence shown here is derived from an EMBL/GenBank/DDBJ whole genome shotgun (WGS) entry which is preliminary data.</text>
</comment>
<evidence type="ECO:0000256" key="1">
    <source>
        <dbReference type="ARBA" id="ARBA00001947"/>
    </source>
</evidence>
<evidence type="ECO:0000256" key="4">
    <source>
        <dbReference type="ARBA" id="ARBA00022833"/>
    </source>
</evidence>
<dbReference type="GO" id="GO:0009231">
    <property type="term" value="P:riboflavin biosynthetic process"/>
    <property type="evidence" value="ECO:0007669"/>
    <property type="project" value="TreeGrafter"/>
</dbReference>
<dbReference type="NCBIfam" id="TIGR03964">
    <property type="entry name" value="mycofact_creat"/>
    <property type="match status" value="1"/>
</dbReference>
<keyword evidence="3 7" id="KW-0378">Hydrolase</keyword>